<evidence type="ECO:0000313" key="2">
    <source>
        <dbReference type="Proteomes" id="UP000809273"/>
    </source>
</evidence>
<protein>
    <submittedName>
        <fullName evidence="1">Uncharacterized protein</fullName>
    </submittedName>
</protein>
<dbReference type="EMBL" id="JAFGIX010000014">
    <property type="protein sequence ID" value="MBN1572166.1"/>
    <property type="molecule type" value="Genomic_DNA"/>
</dbReference>
<dbReference type="Proteomes" id="UP000809273">
    <property type="component" value="Unassembled WGS sequence"/>
</dbReference>
<organism evidence="1 2">
    <name type="scientific">Candidatus Zymogenus saltonus</name>
    <dbReference type="NCBI Taxonomy" id="2844893"/>
    <lineage>
        <taxon>Bacteria</taxon>
        <taxon>Deltaproteobacteria</taxon>
        <taxon>Candidatus Zymogenia</taxon>
        <taxon>Candidatus Zymogeniales</taxon>
        <taxon>Candidatus Zymogenaceae</taxon>
        <taxon>Candidatus Zymogenus</taxon>
    </lineage>
</organism>
<sequence length="106" mass="11970">MSNEVVAEIFKKIAAELIDELKEEIGNISAEDKKAIMEFLRTEAKKRFGFDIPKLSDDDDEKSFLGSLMSSDLVKGVAGDLIDIPDEEKDDLKDIIRKQILKRALK</sequence>
<dbReference type="AlphaFoldDB" id="A0A9D8KAP5"/>
<reference evidence="1" key="1">
    <citation type="journal article" date="2021" name="Environ. Microbiol.">
        <title>Genomic characterization of three novel Desulfobacterota classes expand the metabolic and phylogenetic diversity of the phylum.</title>
        <authorList>
            <person name="Murphy C.L."/>
            <person name="Biggerstaff J."/>
            <person name="Eichhorn A."/>
            <person name="Ewing E."/>
            <person name="Shahan R."/>
            <person name="Soriano D."/>
            <person name="Stewart S."/>
            <person name="VanMol K."/>
            <person name="Walker R."/>
            <person name="Walters P."/>
            <person name="Elshahed M.S."/>
            <person name="Youssef N.H."/>
        </authorList>
    </citation>
    <scope>NUCLEOTIDE SEQUENCE</scope>
    <source>
        <strain evidence="1">Zod_Metabat.24</strain>
    </source>
</reference>
<evidence type="ECO:0000313" key="1">
    <source>
        <dbReference type="EMBL" id="MBN1572166.1"/>
    </source>
</evidence>
<accession>A0A9D8KAP5</accession>
<reference evidence="1" key="2">
    <citation type="submission" date="2021-01" db="EMBL/GenBank/DDBJ databases">
        <authorList>
            <person name="Hahn C.R."/>
            <person name="Youssef N.H."/>
            <person name="Elshahed M."/>
        </authorList>
    </citation>
    <scope>NUCLEOTIDE SEQUENCE</scope>
    <source>
        <strain evidence="1">Zod_Metabat.24</strain>
    </source>
</reference>
<name>A0A9D8KAP5_9DELT</name>
<comment type="caution">
    <text evidence="1">The sequence shown here is derived from an EMBL/GenBank/DDBJ whole genome shotgun (WGS) entry which is preliminary data.</text>
</comment>
<proteinExistence type="predicted"/>
<gene>
    <name evidence="1" type="ORF">JW984_03100</name>
</gene>